<dbReference type="GO" id="GO:0020037">
    <property type="term" value="F:heme binding"/>
    <property type="evidence" value="ECO:0007669"/>
    <property type="project" value="InterPro"/>
</dbReference>
<organism evidence="1 2">
    <name type="scientific">Sulfobacillus thermosulfidooxidans</name>
    <dbReference type="NCBI Taxonomy" id="28034"/>
    <lineage>
        <taxon>Bacteria</taxon>
        <taxon>Bacillati</taxon>
        <taxon>Bacillota</taxon>
        <taxon>Clostridia</taxon>
        <taxon>Eubacteriales</taxon>
        <taxon>Clostridiales Family XVII. Incertae Sedis</taxon>
        <taxon>Sulfobacillus</taxon>
    </lineage>
</organism>
<protein>
    <submittedName>
        <fullName evidence="1">Uncharacterized protein</fullName>
    </submittedName>
</protein>
<name>A0A2T2X4Q1_SULTH</name>
<dbReference type="AlphaFoldDB" id="A0A2T2X4Q1"/>
<comment type="caution">
    <text evidence="1">The sequence shown here is derived from an EMBL/GenBank/DDBJ whole genome shotgun (WGS) entry which is preliminary data.</text>
</comment>
<evidence type="ECO:0000313" key="2">
    <source>
        <dbReference type="Proteomes" id="UP000242705"/>
    </source>
</evidence>
<dbReference type="GO" id="GO:0005506">
    <property type="term" value="F:iron ion binding"/>
    <property type="evidence" value="ECO:0007669"/>
    <property type="project" value="InterPro"/>
</dbReference>
<reference evidence="1 2" key="1">
    <citation type="journal article" date="2014" name="BMC Genomics">
        <title>Comparison of environmental and isolate Sulfobacillus genomes reveals diverse carbon, sulfur, nitrogen, and hydrogen metabolisms.</title>
        <authorList>
            <person name="Justice N.B."/>
            <person name="Norman A."/>
            <person name="Brown C.T."/>
            <person name="Singh A."/>
            <person name="Thomas B.C."/>
            <person name="Banfield J.F."/>
        </authorList>
    </citation>
    <scope>NUCLEOTIDE SEQUENCE [LARGE SCALE GENOMIC DNA]</scope>
    <source>
        <strain evidence="1">AMDSBA5</strain>
    </source>
</reference>
<gene>
    <name evidence="1" type="ORF">C7B47_01780</name>
</gene>
<proteinExistence type="predicted"/>
<dbReference type="Gene3D" id="1.10.630.10">
    <property type="entry name" value="Cytochrome P450"/>
    <property type="match status" value="1"/>
</dbReference>
<dbReference type="Proteomes" id="UP000242705">
    <property type="component" value="Unassembled WGS sequence"/>
</dbReference>
<dbReference type="GO" id="GO:0004497">
    <property type="term" value="F:monooxygenase activity"/>
    <property type="evidence" value="ECO:0007669"/>
    <property type="project" value="InterPro"/>
</dbReference>
<evidence type="ECO:0000313" key="1">
    <source>
        <dbReference type="EMBL" id="PSR29471.1"/>
    </source>
</evidence>
<dbReference type="SUPFAM" id="SSF48264">
    <property type="entry name" value="Cytochrome P450"/>
    <property type="match status" value="1"/>
</dbReference>
<dbReference type="GO" id="GO:0016705">
    <property type="term" value="F:oxidoreductase activity, acting on paired donors, with incorporation or reduction of molecular oxygen"/>
    <property type="evidence" value="ECO:0007669"/>
    <property type="project" value="InterPro"/>
</dbReference>
<dbReference type="InterPro" id="IPR036396">
    <property type="entry name" value="Cyt_P450_sf"/>
</dbReference>
<sequence length="103" mass="11776">MSTVSTVPSHNPAGHLTDLWHDPLKYLTTTFSQYAETARLRFGWTRVWATMSPSMARRAFLGQSDNLAMMILDHARLVFGDGLIIKNDEQKYRDYRGVIEPGF</sequence>
<accession>A0A2T2X4Q1</accession>
<dbReference type="EMBL" id="PXYX01000002">
    <property type="protein sequence ID" value="PSR29471.1"/>
    <property type="molecule type" value="Genomic_DNA"/>
</dbReference>